<keyword evidence="3" id="KW-0808">Transferase</keyword>
<dbReference type="SUPFAM" id="SSF55315">
    <property type="entry name" value="L30e-like"/>
    <property type="match status" value="1"/>
</dbReference>
<dbReference type="InterPro" id="IPR051259">
    <property type="entry name" value="rRNA_Methyltransferase"/>
</dbReference>
<dbReference type="Pfam" id="PF00588">
    <property type="entry name" value="SpoU_methylase"/>
    <property type="match status" value="1"/>
</dbReference>
<evidence type="ECO:0000256" key="3">
    <source>
        <dbReference type="ARBA" id="ARBA00022679"/>
    </source>
</evidence>
<dbReference type="InterPro" id="IPR053888">
    <property type="entry name" value="MRM3-like_sub_bind"/>
</dbReference>
<gene>
    <name evidence="6" type="ORF">WMO66_11525</name>
</gene>
<accession>A0ABV1G8X6</accession>
<dbReference type="Pfam" id="PF22435">
    <property type="entry name" value="MRM3-like_sub_bind"/>
    <property type="match status" value="1"/>
</dbReference>
<name>A0ABV1G8X6_9FIRM</name>
<comment type="similarity">
    <text evidence="1">Belongs to the class IV-like SAM-binding methyltransferase superfamily. RNA methyltransferase TrmH family.</text>
</comment>
<dbReference type="SUPFAM" id="SSF75217">
    <property type="entry name" value="alpha/beta knot"/>
    <property type="match status" value="1"/>
</dbReference>
<keyword evidence="7" id="KW-1185">Reference proteome</keyword>
<dbReference type="GO" id="GO:0008168">
    <property type="term" value="F:methyltransferase activity"/>
    <property type="evidence" value="ECO:0007669"/>
    <property type="project" value="UniProtKB-KW"/>
</dbReference>
<dbReference type="EMBL" id="JBBMFF010000248">
    <property type="protein sequence ID" value="MEQ2511864.1"/>
    <property type="molecule type" value="Genomic_DNA"/>
</dbReference>
<organism evidence="6 7">
    <name type="scientific">Faecousia intestinalis</name>
    <dbReference type="NCBI Taxonomy" id="3133167"/>
    <lineage>
        <taxon>Bacteria</taxon>
        <taxon>Bacillati</taxon>
        <taxon>Bacillota</taxon>
        <taxon>Clostridia</taxon>
        <taxon>Eubacteriales</taxon>
        <taxon>Oscillospiraceae</taxon>
        <taxon>Faecousia</taxon>
    </lineage>
</organism>
<dbReference type="InterPro" id="IPR029064">
    <property type="entry name" value="Ribosomal_eL30-like_sf"/>
</dbReference>
<dbReference type="GO" id="GO:0032259">
    <property type="term" value="P:methylation"/>
    <property type="evidence" value="ECO:0007669"/>
    <property type="project" value="UniProtKB-KW"/>
</dbReference>
<dbReference type="PANTHER" id="PTHR43191:SF2">
    <property type="entry name" value="RRNA METHYLTRANSFERASE 3, MITOCHONDRIAL"/>
    <property type="match status" value="1"/>
</dbReference>
<dbReference type="Gene3D" id="3.30.1330.30">
    <property type="match status" value="1"/>
</dbReference>
<dbReference type="InterPro" id="IPR029028">
    <property type="entry name" value="Alpha/beta_knot_MTases"/>
</dbReference>
<dbReference type="CDD" id="cd18095">
    <property type="entry name" value="SpoU-like_rRNA-MTase"/>
    <property type="match status" value="1"/>
</dbReference>
<sequence length="248" mass="27048">MERITSSHNPLVQHMRKLQTSRAYRESCGEFVADGWKLLEEALKWYPEVTAVLTSEPERCPALPSSARLVEVPASLMQSVSSMRTPQGVLFSLRLPQEGALRVQPGMLLLDRIQDPGNLGTILRTADAFDLPVLLTNGCADPFSEKTVRASMGAVFRRPPQSAPMEDVLRACHAAGIPIAATALSDTACDLREVDLMRHLVVIGSEGQGICPELLAASDRQIIIPMQPRCESLNAAVAAAIVLWQMRP</sequence>
<protein>
    <submittedName>
        <fullName evidence="6">RNA methyltransferase</fullName>
    </submittedName>
</protein>
<evidence type="ECO:0000256" key="2">
    <source>
        <dbReference type="ARBA" id="ARBA00022603"/>
    </source>
</evidence>
<dbReference type="RefSeq" id="WP_349136566.1">
    <property type="nucleotide sequence ID" value="NZ_JBBMFF010000248.1"/>
</dbReference>
<dbReference type="InterPro" id="IPR001537">
    <property type="entry name" value="SpoU_MeTrfase"/>
</dbReference>
<proteinExistence type="inferred from homology"/>
<evidence type="ECO:0000259" key="4">
    <source>
        <dbReference type="Pfam" id="PF00588"/>
    </source>
</evidence>
<keyword evidence="2 6" id="KW-0489">Methyltransferase</keyword>
<dbReference type="Proteomes" id="UP001491552">
    <property type="component" value="Unassembled WGS sequence"/>
</dbReference>
<evidence type="ECO:0000313" key="6">
    <source>
        <dbReference type="EMBL" id="MEQ2511864.1"/>
    </source>
</evidence>
<reference evidence="6 7" key="1">
    <citation type="submission" date="2024-03" db="EMBL/GenBank/DDBJ databases">
        <title>Human intestinal bacterial collection.</title>
        <authorList>
            <person name="Pauvert C."/>
            <person name="Hitch T.C.A."/>
            <person name="Clavel T."/>
        </authorList>
    </citation>
    <scope>NUCLEOTIDE SEQUENCE [LARGE SCALE GENOMIC DNA]</scope>
    <source>
        <strain evidence="6 7">CLA-AA-H192</strain>
    </source>
</reference>
<dbReference type="Gene3D" id="3.40.1280.10">
    <property type="match status" value="1"/>
</dbReference>
<evidence type="ECO:0000313" key="7">
    <source>
        <dbReference type="Proteomes" id="UP001491552"/>
    </source>
</evidence>
<dbReference type="PANTHER" id="PTHR43191">
    <property type="entry name" value="RRNA METHYLTRANSFERASE 3"/>
    <property type="match status" value="1"/>
</dbReference>
<dbReference type="InterPro" id="IPR029026">
    <property type="entry name" value="tRNA_m1G_MTases_N"/>
</dbReference>
<evidence type="ECO:0000256" key="1">
    <source>
        <dbReference type="ARBA" id="ARBA00007228"/>
    </source>
</evidence>
<comment type="caution">
    <text evidence="6">The sequence shown here is derived from an EMBL/GenBank/DDBJ whole genome shotgun (WGS) entry which is preliminary data.</text>
</comment>
<feature type="domain" description="tRNA/rRNA methyltransferase SpoU type" evidence="4">
    <location>
        <begin position="108"/>
        <end position="244"/>
    </location>
</feature>
<evidence type="ECO:0000259" key="5">
    <source>
        <dbReference type="Pfam" id="PF22435"/>
    </source>
</evidence>
<feature type="domain" description="MRM3-like substrate binding" evidence="5">
    <location>
        <begin position="9"/>
        <end position="90"/>
    </location>
</feature>